<organism evidence="7 8">
    <name type="scientific">Streptomyces blastmyceticus</name>
    <dbReference type="NCBI Taxonomy" id="68180"/>
    <lineage>
        <taxon>Bacteria</taxon>
        <taxon>Bacillati</taxon>
        <taxon>Actinomycetota</taxon>
        <taxon>Actinomycetes</taxon>
        <taxon>Kitasatosporales</taxon>
        <taxon>Streptomycetaceae</taxon>
        <taxon>Streptomyces</taxon>
    </lineage>
</organism>
<dbReference type="PANTHER" id="PTHR43133:SF8">
    <property type="entry name" value="RNA POLYMERASE SIGMA FACTOR HI_1459-RELATED"/>
    <property type="match status" value="1"/>
</dbReference>
<keyword evidence="8" id="KW-1185">Reference proteome</keyword>
<name>A0ABN0XK03_9ACTN</name>
<evidence type="ECO:0000256" key="5">
    <source>
        <dbReference type="ARBA" id="ARBA00023163"/>
    </source>
</evidence>
<dbReference type="InterPro" id="IPR039425">
    <property type="entry name" value="RNA_pol_sigma-70-like"/>
</dbReference>
<dbReference type="InterPro" id="IPR013249">
    <property type="entry name" value="RNA_pol_sigma70_r4_t2"/>
</dbReference>
<dbReference type="Pfam" id="PF08281">
    <property type="entry name" value="Sigma70_r4_2"/>
    <property type="match status" value="1"/>
</dbReference>
<dbReference type="InterPro" id="IPR036388">
    <property type="entry name" value="WH-like_DNA-bd_sf"/>
</dbReference>
<evidence type="ECO:0000256" key="3">
    <source>
        <dbReference type="ARBA" id="ARBA00023082"/>
    </source>
</evidence>
<dbReference type="InterPro" id="IPR013324">
    <property type="entry name" value="RNA_pol_sigma_r3/r4-like"/>
</dbReference>
<evidence type="ECO:0000256" key="1">
    <source>
        <dbReference type="ARBA" id="ARBA00010641"/>
    </source>
</evidence>
<dbReference type="RefSeq" id="WP_344121093.1">
    <property type="nucleotide sequence ID" value="NZ_BAAABW010000026.1"/>
</dbReference>
<proteinExistence type="inferred from homology"/>
<dbReference type="EMBL" id="BAAABW010000026">
    <property type="protein sequence ID" value="GAA0366087.1"/>
    <property type="molecule type" value="Genomic_DNA"/>
</dbReference>
<dbReference type="PANTHER" id="PTHR43133">
    <property type="entry name" value="RNA POLYMERASE ECF-TYPE SIGMA FACTO"/>
    <property type="match status" value="1"/>
</dbReference>
<keyword evidence="3" id="KW-0731">Sigma factor</keyword>
<dbReference type="Gene3D" id="1.10.10.10">
    <property type="entry name" value="Winged helix-like DNA-binding domain superfamily/Winged helix DNA-binding domain"/>
    <property type="match status" value="1"/>
</dbReference>
<gene>
    <name evidence="7" type="ORF">GCM10010319_49990</name>
</gene>
<keyword evidence="5" id="KW-0804">Transcription</keyword>
<evidence type="ECO:0000313" key="7">
    <source>
        <dbReference type="EMBL" id="GAA0366087.1"/>
    </source>
</evidence>
<keyword evidence="4" id="KW-0238">DNA-binding</keyword>
<comment type="caution">
    <text evidence="7">The sequence shown here is derived from an EMBL/GenBank/DDBJ whole genome shotgun (WGS) entry which is preliminary data.</text>
</comment>
<comment type="similarity">
    <text evidence="1">Belongs to the sigma-70 factor family. ECF subfamily.</text>
</comment>
<accession>A0ABN0XK03</accession>
<evidence type="ECO:0000256" key="2">
    <source>
        <dbReference type="ARBA" id="ARBA00023015"/>
    </source>
</evidence>
<evidence type="ECO:0000313" key="8">
    <source>
        <dbReference type="Proteomes" id="UP001500063"/>
    </source>
</evidence>
<reference evidence="7 8" key="1">
    <citation type="journal article" date="2019" name="Int. J. Syst. Evol. Microbiol.">
        <title>The Global Catalogue of Microorganisms (GCM) 10K type strain sequencing project: providing services to taxonomists for standard genome sequencing and annotation.</title>
        <authorList>
            <consortium name="The Broad Institute Genomics Platform"/>
            <consortium name="The Broad Institute Genome Sequencing Center for Infectious Disease"/>
            <person name="Wu L."/>
            <person name="Ma J."/>
        </authorList>
    </citation>
    <scope>NUCLEOTIDE SEQUENCE [LARGE SCALE GENOMIC DNA]</scope>
    <source>
        <strain evidence="7 8">JCM 4565</strain>
    </source>
</reference>
<protein>
    <recommendedName>
        <fullName evidence="6">RNA polymerase sigma factor 70 region 4 type 2 domain-containing protein</fullName>
    </recommendedName>
</protein>
<sequence length="187" mass="20678">MTGRPDRPPPVRNGDRRLAITFAAFREMHAHRWSAYAHVHTGDGAAAEEITEAVFGQLCRQWPHVLRRPSAAAYAWSLLKGHLAAWLAVRGRDSALVTAAFGCADRLPDECRRRFELLENRMALYAAVARLPERQCDALFLHHVIGYSVGQVAGLLGADESMVRSHIGHAKRRLTSVLPVLDPVSGN</sequence>
<evidence type="ECO:0000259" key="6">
    <source>
        <dbReference type="Pfam" id="PF08281"/>
    </source>
</evidence>
<dbReference type="Proteomes" id="UP001500063">
    <property type="component" value="Unassembled WGS sequence"/>
</dbReference>
<evidence type="ECO:0000256" key="4">
    <source>
        <dbReference type="ARBA" id="ARBA00023125"/>
    </source>
</evidence>
<dbReference type="SUPFAM" id="SSF88659">
    <property type="entry name" value="Sigma3 and sigma4 domains of RNA polymerase sigma factors"/>
    <property type="match status" value="1"/>
</dbReference>
<feature type="domain" description="RNA polymerase sigma factor 70 region 4 type 2" evidence="6">
    <location>
        <begin position="121"/>
        <end position="174"/>
    </location>
</feature>
<keyword evidence="2" id="KW-0805">Transcription regulation</keyword>